<evidence type="ECO:0000256" key="1">
    <source>
        <dbReference type="SAM" id="Phobius"/>
    </source>
</evidence>
<keyword evidence="1" id="KW-0812">Transmembrane</keyword>
<sequence length="213" mass="24008">MFKEWRRNRAIQRVKPGSGRPLKPYRWWQPLTRSLLYLSMPDGQDVYAVEVRHLRSDDDGYTKVQLYLNGWHHAESRAPAIFPIPGGAIEVDTSEFGLKRCHYVTDDGAEYQLVPDPRSAEGRRARFEGRHPALSRGLGAFSVVLLIVSLGLGLPQLVEPVLRIPPLVERFGLYTSPIVLPVWLNIVLGVAVALASTERALRLRYSWLDAAAN</sequence>
<keyword evidence="1" id="KW-1133">Transmembrane helix</keyword>
<evidence type="ECO:0000313" key="2">
    <source>
        <dbReference type="EMBL" id="MDP9795041.1"/>
    </source>
</evidence>
<name>A0ABT9MUB9_9ACTN</name>
<dbReference type="RefSeq" id="WP_306830522.1">
    <property type="nucleotide sequence ID" value="NZ_JAUSRA010000001.1"/>
</dbReference>
<keyword evidence="1" id="KW-0472">Membrane</keyword>
<reference evidence="2 3" key="1">
    <citation type="submission" date="2023-07" db="EMBL/GenBank/DDBJ databases">
        <title>Sequencing the genomes of 1000 actinobacteria strains.</title>
        <authorList>
            <person name="Klenk H.-P."/>
        </authorList>
    </citation>
    <scope>NUCLEOTIDE SEQUENCE [LARGE SCALE GENOMIC DNA]</scope>
    <source>
        <strain evidence="2 3">DSM 44710</strain>
    </source>
</reference>
<comment type="caution">
    <text evidence="2">The sequence shown here is derived from an EMBL/GenBank/DDBJ whole genome shotgun (WGS) entry which is preliminary data.</text>
</comment>
<evidence type="ECO:0000313" key="3">
    <source>
        <dbReference type="Proteomes" id="UP001240984"/>
    </source>
</evidence>
<proteinExistence type="predicted"/>
<organism evidence="2 3">
    <name type="scientific">Catenuloplanes nepalensis</name>
    <dbReference type="NCBI Taxonomy" id="587533"/>
    <lineage>
        <taxon>Bacteria</taxon>
        <taxon>Bacillati</taxon>
        <taxon>Actinomycetota</taxon>
        <taxon>Actinomycetes</taxon>
        <taxon>Micromonosporales</taxon>
        <taxon>Micromonosporaceae</taxon>
        <taxon>Catenuloplanes</taxon>
    </lineage>
</organism>
<dbReference type="Proteomes" id="UP001240984">
    <property type="component" value="Unassembled WGS sequence"/>
</dbReference>
<feature type="transmembrane region" description="Helical" evidence="1">
    <location>
        <begin position="133"/>
        <end position="154"/>
    </location>
</feature>
<dbReference type="EMBL" id="JAUSRA010000001">
    <property type="protein sequence ID" value="MDP9795041.1"/>
    <property type="molecule type" value="Genomic_DNA"/>
</dbReference>
<accession>A0ABT9MUB9</accession>
<keyword evidence="3" id="KW-1185">Reference proteome</keyword>
<gene>
    <name evidence="2" type="ORF">J2S43_003553</name>
</gene>
<feature type="transmembrane region" description="Helical" evidence="1">
    <location>
        <begin position="174"/>
        <end position="195"/>
    </location>
</feature>
<protein>
    <submittedName>
        <fullName evidence="2">Catechol 2,3-dioxygenase-like lactoylglutathione lyase family enzyme</fullName>
    </submittedName>
</protein>